<evidence type="ECO:0000256" key="1">
    <source>
        <dbReference type="ARBA" id="ARBA00004141"/>
    </source>
</evidence>
<evidence type="ECO:0000256" key="5">
    <source>
        <dbReference type="ARBA" id="ARBA00022692"/>
    </source>
</evidence>
<organism evidence="15 16">
    <name type="scientific">Geodia barretti</name>
    <name type="common">Barrett's horny sponge</name>
    <dbReference type="NCBI Taxonomy" id="519541"/>
    <lineage>
        <taxon>Eukaryota</taxon>
        <taxon>Metazoa</taxon>
        <taxon>Porifera</taxon>
        <taxon>Demospongiae</taxon>
        <taxon>Heteroscleromorpha</taxon>
        <taxon>Tetractinellida</taxon>
        <taxon>Astrophorina</taxon>
        <taxon>Geodiidae</taxon>
        <taxon>Geodia</taxon>
    </lineage>
</organism>
<evidence type="ECO:0000256" key="3">
    <source>
        <dbReference type="ARBA" id="ARBA00022568"/>
    </source>
</evidence>
<reference evidence="15" key="1">
    <citation type="submission" date="2023-03" db="EMBL/GenBank/DDBJ databases">
        <authorList>
            <person name="Steffen K."/>
            <person name="Cardenas P."/>
        </authorList>
    </citation>
    <scope>NUCLEOTIDE SEQUENCE</scope>
</reference>
<keyword evidence="11" id="KW-0325">Glycoprotein</keyword>
<evidence type="ECO:0000256" key="10">
    <source>
        <dbReference type="ARBA" id="ARBA00023136"/>
    </source>
</evidence>
<dbReference type="EMBL" id="CASHTH010000231">
    <property type="protein sequence ID" value="CAI7994820.1"/>
    <property type="molecule type" value="Genomic_DNA"/>
</dbReference>
<feature type="transmembrane region" description="Helical" evidence="13">
    <location>
        <begin position="106"/>
        <end position="126"/>
    </location>
</feature>
<dbReference type="GO" id="GO:0008331">
    <property type="term" value="F:high voltage-gated calcium channel activity"/>
    <property type="evidence" value="ECO:0007669"/>
    <property type="project" value="TreeGrafter"/>
</dbReference>
<dbReference type="Pfam" id="PF00520">
    <property type="entry name" value="Ion_trans"/>
    <property type="match status" value="1"/>
</dbReference>
<feature type="domain" description="Ion transport" evidence="14">
    <location>
        <begin position="105"/>
        <end position="266"/>
    </location>
</feature>
<name>A0AA35W144_GEOBA</name>
<accession>A0AA35W144</accession>
<evidence type="ECO:0000256" key="2">
    <source>
        <dbReference type="ARBA" id="ARBA00022448"/>
    </source>
</evidence>
<evidence type="ECO:0000256" key="9">
    <source>
        <dbReference type="ARBA" id="ARBA00023065"/>
    </source>
</evidence>
<keyword evidence="9" id="KW-0406">Ion transport</keyword>
<keyword evidence="2" id="KW-0813">Transport</keyword>
<gene>
    <name evidence="15" type="ORF">GBAR_LOCUS1559</name>
</gene>
<comment type="subcellular location">
    <subcellularLocation>
        <location evidence="1">Membrane</location>
        <topology evidence="1">Multi-pass membrane protein</topology>
    </subcellularLocation>
</comment>
<keyword evidence="12" id="KW-0407">Ion channel</keyword>
<feature type="transmembrane region" description="Helical" evidence="13">
    <location>
        <begin position="146"/>
        <end position="167"/>
    </location>
</feature>
<evidence type="ECO:0000256" key="8">
    <source>
        <dbReference type="ARBA" id="ARBA00022989"/>
    </source>
</evidence>
<keyword evidence="4" id="KW-0107">Calcium channel</keyword>
<dbReference type="GO" id="GO:0098703">
    <property type="term" value="P:calcium ion import across plasma membrane"/>
    <property type="evidence" value="ECO:0007669"/>
    <property type="project" value="TreeGrafter"/>
</dbReference>
<dbReference type="PANTHER" id="PTHR45628">
    <property type="entry name" value="VOLTAGE-DEPENDENT CALCIUM CHANNEL TYPE A SUBUNIT ALPHA-1"/>
    <property type="match status" value="1"/>
</dbReference>
<evidence type="ECO:0000256" key="7">
    <source>
        <dbReference type="ARBA" id="ARBA00022882"/>
    </source>
</evidence>
<sequence>MAQRLRDDQILTLSSSDESKLETASPFRHGRSKSIDDVHRQMVKSYITHVGAPKTDFPDPKVSLVVVWLRACLQRLGRGSLDYSLLIFHKNNCFRKNVKKAVKSKFFNMFFAVVVLVNALILLFVHEPTEWGDYKDQNLVTAYVSILFLLAYVVESGMRIVAYGLIFHPKAYLRSSINILDLFPILFGFLYLILTLARVYEWADVFGALMAIKLIRVLSVFKTVRFILKALAKSMIPLVFVSVIQLCVMVFFTFLGMELFQGCGLHNGCFANYTDPTGELQSVVVSEFPCSMRGDGGLGVHRCPGNSQCQEWGEGPKLWLRLLRGLPEGTADRVSAHHSGGLECCFLPGELVGALYNWVQYTVCMFGIMV</sequence>
<proteinExistence type="predicted"/>
<feature type="transmembrane region" description="Helical" evidence="13">
    <location>
        <begin position="235"/>
        <end position="257"/>
    </location>
</feature>
<dbReference type="GO" id="GO:0005891">
    <property type="term" value="C:voltage-gated calcium channel complex"/>
    <property type="evidence" value="ECO:0007669"/>
    <property type="project" value="TreeGrafter"/>
</dbReference>
<dbReference type="InterPro" id="IPR050599">
    <property type="entry name" value="VDCC_alpha-1_subunit"/>
</dbReference>
<evidence type="ECO:0000256" key="11">
    <source>
        <dbReference type="ARBA" id="ARBA00023180"/>
    </source>
</evidence>
<dbReference type="Proteomes" id="UP001174909">
    <property type="component" value="Unassembled WGS sequence"/>
</dbReference>
<comment type="caution">
    <text evidence="15">The sequence shown here is derived from an EMBL/GenBank/DDBJ whole genome shotgun (WGS) entry which is preliminary data.</text>
</comment>
<keyword evidence="10 13" id="KW-0472">Membrane</keyword>
<protein>
    <submittedName>
        <fullName evidence="15">Voltage-dependent N-type calcium channel subunit alpha-1B</fullName>
    </submittedName>
</protein>
<keyword evidence="3" id="KW-0109">Calcium transport</keyword>
<dbReference type="PANTHER" id="PTHR45628:SF7">
    <property type="entry name" value="VOLTAGE-DEPENDENT CALCIUM CHANNEL TYPE A SUBUNIT ALPHA-1"/>
    <property type="match status" value="1"/>
</dbReference>
<evidence type="ECO:0000256" key="12">
    <source>
        <dbReference type="ARBA" id="ARBA00023303"/>
    </source>
</evidence>
<dbReference type="InterPro" id="IPR027359">
    <property type="entry name" value="Volt_channel_dom_sf"/>
</dbReference>
<feature type="non-terminal residue" evidence="15">
    <location>
        <position position="1"/>
    </location>
</feature>
<evidence type="ECO:0000256" key="4">
    <source>
        <dbReference type="ARBA" id="ARBA00022673"/>
    </source>
</evidence>
<dbReference type="AlphaFoldDB" id="A0AA35W144"/>
<keyword evidence="16" id="KW-1185">Reference proteome</keyword>
<evidence type="ECO:0000256" key="13">
    <source>
        <dbReference type="SAM" id="Phobius"/>
    </source>
</evidence>
<feature type="transmembrane region" description="Helical" evidence="13">
    <location>
        <begin position="179"/>
        <end position="200"/>
    </location>
</feature>
<dbReference type="SUPFAM" id="SSF81324">
    <property type="entry name" value="Voltage-gated potassium channels"/>
    <property type="match status" value="1"/>
</dbReference>
<dbReference type="Gene3D" id="1.20.120.350">
    <property type="entry name" value="Voltage-gated potassium channels. Chain C"/>
    <property type="match status" value="1"/>
</dbReference>
<keyword evidence="5 13" id="KW-0812">Transmembrane</keyword>
<keyword evidence="8 13" id="KW-1133">Transmembrane helix</keyword>
<evidence type="ECO:0000313" key="16">
    <source>
        <dbReference type="Proteomes" id="UP001174909"/>
    </source>
</evidence>
<keyword evidence="6" id="KW-0106">Calcium</keyword>
<dbReference type="InterPro" id="IPR005821">
    <property type="entry name" value="Ion_trans_dom"/>
</dbReference>
<evidence type="ECO:0000256" key="6">
    <source>
        <dbReference type="ARBA" id="ARBA00022837"/>
    </source>
</evidence>
<feature type="transmembrane region" description="Helical" evidence="13">
    <location>
        <begin position="206"/>
        <end position="228"/>
    </location>
</feature>
<keyword evidence="7" id="KW-0851">Voltage-gated channel</keyword>
<evidence type="ECO:0000313" key="15">
    <source>
        <dbReference type="EMBL" id="CAI7994820.1"/>
    </source>
</evidence>
<evidence type="ECO:0000259" key="14">
    <source>
        <dbReference type="Pfam" id="PF00520"/>
    </source>
</evidence>